<evidence type="ECO:0000256" key="2">
    <source>
        <dbReference type="ARBA" id="ARBA00022723"/>
    </source>
</evidence>
<dbReference type="SUPFAM" id="SSF51905">
    <property type="entry name" value="FAD/NAD(P)-binding domain"/>
    <property type="match status" value="1"/>
</dbReference>
<evidence type="ECO:0000256" key="3">
    <source>
        <dbReference type="ARBA" id="ARBA00023002"/>
    </source>
</evidence>
<dbReference type="GO" id="GO:0046872">
    <property type="term" value="F:metal ion binding"/>
    <property type="evidence" value="ECO:0007669"/>
    <property type="project" value="UniProtKB-KW"/>
</dbReference>
<dbReference type="Gene3D" id="3.50.50.60">
    <property type="entry name" value="FAD/NAD(P)-binding domain"/>
    <property type="match status" value="1"/>
</dbReference>
<evidence type="ECO:0008006" key="8">
    <source>
        <dbReference type="Google" id="ProtNLM"/>
    </source>
</evidence>
<dbReference type="Proteomes" id="UP000638848">
    <property type="component" value="Unassembled WGS sequence"/>
</dbReference>
<evidence type="ECO:0000313" key="7">
    <source>
        <dbReference type="Proteomes" id="UP000638848"/>
    </source>
</evidence>
<protein>
    <recommendedName>
        <fullName evidence="8">FAD dependent oxidoreductase</fullName>
    </recommendedName>
</protein>
<dbReference type="RefSeq" id="WP_188538564.1">
    <property type="nucleotide sequence ID" value="NZ_BMEQ01000018.1"/>
</dbReference>
<reference evidence="6" key="1">
    <citation type="journal article" date="2014" name="Int. J. Syst. Evol. Microbiol.">
        <title>Complete genome sequence of Corynebacterium casei LMG S-19264T (=DSM 44701T), isolated from a smear-ripened cheese.</title>
        <authorList>
            <consortium name="US DOE Joint Genome Institute (JGI-PGF)"/>
            <person name="Walter F."/>
            <person name="Albersmeier A."/>
            <person name="Kalinowski J."/>
            <person name="Ruckert C."/>
        </authorList>
    </citation>
    <scope>NUCLEOTIDE SEQUENCE</scope>
    <source>
        <strain evidence="6">CGMCC 1.12187</strain>
    </source>
</reference>
<dbReference type="InterPro" id="IPR039650">
    <property type="entry name" value="HdrA-like"/>
</dbReference>
<keyword evidence="1" id="KW-0004">4Fe-4S</keyword>
<keyword evidence="5" id="KW-0411">Iron-sulfur</keyword>
<comment type="caution">
    <text evidence="6">The sequence shown here is derived from an EMBL/GenBank/DDBJ whole genome shotgun (WGS) entry which is preliminary data.</text>
</comment>
<organism evidence="6 7">
    <name type="scientific">Kocuria dechangensis</name>
    <dbReference type="NCBI Taxonomy" id="1176249"/>
    <lineage>
        <taxon>Bacteria</taxon>
        <taxon>Bacillati</taxon>
        <taxon>Actinomycetota</taxon>
        <taxon>Actinomycetes</taxon>
        <taxon>Micrococcales</taxon>
        <taxon>Micrococcaceae</taxon>
        <taxon>Kocuria</taxon>
    </lineage>
</organism>
<keyword evidence="2" id="KW-0479">Metal-binding</keyword>
<dbReference type="InterPro" id="IPR036188">
    <property type="entry name" value="FAD/NAD-bd_sf"/>
</dbReference>
<evidence type="ECO:0000256" key="1">
    <source>
        <dbReference type="ARBA" id="ARBA00022485"/>
    </source>
</evidence>
<keyword evidence="7" id="KW-1185">Reference proteome</keyword>
<reference evidence="6" key="2">
    <citation type="submission" date="2020-09" db="EMBL/GenBank/DDBJ databases">
        <authorList>
            <person name="Sun Q."/>
            <person name="Zhou Y."/>
        </authorList>
    </citation>
    <scope>NUCLEOTIDE SEQUENCE</scope>
    <source>
        <strain evidence="6">CGMCC 1.12187</strain>
    </source>
</reference>
<dbReference type="GO" id="GO:0016491">
    <property type="term" value="F:oxidoreductase activity"/>
    <property type="evidence" value="ECO:0007669"/>
    <property type="project" value="UniProtKB-KW"/>
</dbReference>
<dbReference type="Pfam" id="PF12831">
    <property type="entry name" value="FAD_oxidored"/>
    <property type="match status" value="1"/>
</dbReference>
<evidence type="ECO:0000256" key="5">
    <source>
        <dbReference type="ARBA" id="ARBA00023014"/>
    </source>
</evidence>
<name>A0A917LXT0_9MICC</name>
<dbReference type="PANTHER" id="PTHR43498:SF1">
    <property type="entry name" value="COB--COM HETERODISULFIDE REDUCTASE IRON-SULFUR SUBUNIT A"/>
    <property type="match status" value="1"/>
</dbReference>
<evidence type="ECO:0000313" key="6">
    <source>
        <dbReference type="EMBL" id="GGG64116.1"/>
    </source>
</evidence>
<dbReference type="GO" id="GO:0051539">
    <property type="term" value="F:4 iron, 4 sulfur cluster binding"/>
    <property type="evidence" value="ECO:0007669"/>
    <property type="project" value="UniProtKB-KW"/>
</dbReference>
<dbReference type="AlphaFoldDB" id="A0A917LXT0"/>
<accession>A0A917LXT0</accession>
<sequence>MTSSLDSPVHRKLWATVPTKLPLYTELLVVGGGLSGCAAAVAAARLGVKVVVVEPTHMLGGQAGPAGVSAMDVTMYYENQINGYGLWSEFRERVTNLYRYRLHRSVNVSQYRDNSFAPNPVVVDRVLTQMLTECGVRVFRNVRVEGAEVRRGNAQVQTSAGTVTGKIVVDATEDGSVIRHSRLPHRLGNAVFDGTAYNRADLDRIAVQDITQTAMIRQYAPGTLPPELRLTEPPEGYENFLPFILNGFPHGPGTARIGHINGFAGYRAAPDLAGDSDYTGSQWELITRTSLNFHNDQPVCASYFTDESERIRFEREAIARTLSILYYLQHDLGLDWGVTTDEGFGEGPVPRDPRVTEGFPEAVVRHLPPVPYIRESVRLIGRETMTGKTIFRRTNRSVAPWDVTAVAVGTYPPDLHGGRTQLFLEEDLGESVFDKPRTWREGPFAIPLDSLLPQSPVPLIAAEKNLSASRVAAAAVRLHPTVTAVGQAAGTLAALALTRGVAPHDVPSVVVQAALLRQGAHLVPHAVQDLSRDDDRYAAVQLAVAHRLVDVTEVKQPDSAPLLKTDLDRAHRLGQAVLAEYSHWIDALETHHD</sequence>
<proteinExistence type="predicted"/>
<dbReference type="EMBL" id="BMEQ01000018">
    <property type="protein sequence ID" value="GGG64116.1"/>
    <property type="molecule type" value="Genomic_DNA"/>
</dbReference>
<gene>
    <name evidence="6" type="ORF">GCM10011374_29590</name>
</gene>
<keyword evidence="4" id="KW-0408">Iron</keyword>
<dbReference type="PANTHER" id="PTHR43498">
    <property type="entry name" value="FERREDOXIN:COB-COM HETERODISULFIDE REDUCTASE SUBUNIT A"/>
    <property type="match status" value="1"/>
</dbReference>
<keyword evidence="3" id="KW-0560">Oxidoreductase</keyword>
<evidence type="ECO:0000256" key="4">
    <source>
        <dbReference type="ARBA" id="ARBA00023004"/>
    </source>
</evidence>